<feature type="transmembrane region" description="Helical" evidence="1">
    <location>
        <begin position="319"/>
        <end position="340"/>
    </location>
</feature>
<evidence type="ECO:0000256" key="1">
    <source>
        <dbReference type="SAM" id="Phobius"/>
    </source>
</evidence>
<gene>
    <name evidence="2" type="ORF">H9X81_01845</name>
</gene>
<feature type="transmembrane region" description="Helical" evidence="1">
    <location>
        <begin position="189"/>
        <end position="211"/>
    </location>
</feature>
<feature type="transmembrane region" description="Helical" evidence="1">
    <location>
        <begin position="113"/>
        <end position="143"/>
    </location>
</feature>
<sequence>MTTITSSSKYAGLTAMLRHDLRRTRLMSALFFLLEFIALPLQLALLLFSRPERGFTLRTATYAQIYGNLSAVLFPMVIMLSAAVIAMQLMNYNFGRRSVDVYYALPFTRRQMILSHLIAGTLAISVPIVLNLAITAGLALVINPAVGLGWLAKDLLLWILVGYCVFISIMLTATLMGNAVDTVLYAGMLNLEPVLLFLAVLATLGSFVIGFDPSSLLNRNILYLHPIPMLITQIFSDTWVPLSGWAVGIWTVLIIGGTLLTVWFYSHRDAELAENVARDNWFRLILKITSSFLLATVFAYMIFAVITTGGIYRSPSEEMAFVLGSAAGAVIGYLVLEVIFGRGFKTVRGNWWICLADIVLAAGIALMAVTGLFGYETAVPSVASVEYAEVDGYLSRYYRSHSGLDIQNTVHFTDEKAIESLTQLHQSAIAAAQYQAAEGNPEYSTSARLRVVYHLYNGSTVTRSYYGLALPEDGAERFRDLYSTAEALEQKNPVMQIGKDEVRLGDITVMNLSGAETLVSDSQTERLLEAVRQDIFDTAAEKINQSGEPLIYLNIGYHYPMMEYYYDAALGKSVEHPAGEGSDSIQLPVYESFDTTLSLLGELGIEGKAFDPTDYIAVYGVYDHYDLWMDSATFRANSGLAYYWVGDYQVMGETYSGLADDPSTMELVDVEWSDTPSQPAGKLTAEEIQMLYDLSSPCGDGEDEYSNCLLLFDTGITDSDGRNHLMLIRFIPEETLRSLDTGLLERMTLSVETDADGQVYIGQNNALYLNNWPQANQD</sequence>
<evidence type="ECO:0008006" key="4">
    <source>
        <dbReference type="Google" id="ProtNLM"/>
    </source>
</evidence>
<accession>A0ABS2GLM4</accession>
<keyword evidence="1" id="KW-0472">Membrane</keyword>
<feature type="transmembrane region" description="Helical" evidence="1">
    <location>
        <begin position="285"/>
        <end position="307"/>
    </location>
</feature>
<reference evidence="2 3" key="1">
    <citation type="journal article" date="2021" name="Sci. Rep.">
        <title>The distribution of antibiotic resistance genes in chicken gut microbiota commensals.</title>
        <authorList>
            <person name="Juricova H."/>
            <person name="Matiasovicova J."/>
            <person name="Kubasova T."/>
            <person name="Cejkova D."/>
            <person name="Rychlik I."/>
        </authorList>
    </citation>
    <scope>NUCLEOTIDE SEQUENCE [LARGE SCALE GENOMIC DNA]</scope>
    <source>
        <strain evidence="2 3">An564</strain>
    </source>
</reference>
<feature type="transmembrane region" description="Helical" evidence="1">
    <location>
        <begin position="69"/>
        <end position="92"/>
    </location>
</feature>
<feature type="transmembrane region" description="Helical" evidence="1">
    <location>
        <begin position="26"/>
        <end position="49"/>
    </location>
</feature>
<feature type="transmembrane region" description="Helical" evidence="1">
    <location>
        <begin position="245"/>
        <end position="265"/>
    </location>
</feature>
<dbReference type="Proteomes" id="UP000724149">
    <property type="component" value="Unassembled WGS sequence"/>
</dbReference>
<feature type="transmembrane region" description="Helical" evidence="1">
    <location>
        <begin position="352"/>
        <end position="375"/>
    </location>
</feature>
<protein>
    <recommendedName>
        <fullName evidence="4">ABC transporter permease</fullName>
    </recommendedName>
</protein>
<dbReference type="EMBL" id="JACSNR010000001">
    <property type="protein sequence ID" value="MBM6922438.1"/>
    <property type="molecule type" value="Genomic_DNA"/>
</dbReference>
<proteinExistence type="predicted"/>
<keyword evidence="1" id="KW-1133">Transmembrane helix</keyword>
<keyword evidence="3" id="KW-1185">Reference proteome</keyword>
<evidence type="ECO:0000313" key="2">
    <source>
        <dbReference type="EMBL" id="MBM6922438.1"/>
    </source>
</evidence>
<comment type="caution">
    <text evidence="2">The sequence shown here is derived from an EMBL/GenBank/DDBJ whole genome shotgun (WGS) entry which is preliminary data.</text>
</comment>
<name>A0ABS2GLM4_9FIRM</name>
<dbReference type="RefSeq" id="WP_204719384.1">
    <property type="nucleotide sequence ID" value="NZ_JACSNR010000001.1"/>
</dbReference>
<keyword evidence="1" id="KW-0812">Transmembrane</keyword>
<feature type="transmembrane region" description="Helical" evidence="1">
    <location>
        <begin position="155"/>
        <end position="177"/>
    </location>
</feature>
<organism evidence="2 3">
    <name type="scientific">Hydrogenoanaerobacterium saccharovorans</name>
    <dbReference type="NCBI Taxonomy" id="474960"/>
    <lineage>
        <taxon>Bacteria</taxon>
        <taxon>Bacillati</taxon>
        <taxon>Bacillota</taxon>
        <taxon>Clostridia</taxon>
        <taxon>Eubacteriales</taxon>
        <taxon>Oscillospiraceae</taxon>
        <taxon>Hydrogenoanaerobacterium</taxon>
    </lineage>
</organism>
<evidence type="ECO:0000313" key="3">
    <source>
        <dbReference type="Proteomes" id="UP000724149"/>
    </source>
</evidence>